<keyword evidence="3" id="KW-1185">Reference proteome</keyword>
<gene>
    <name evidence="2" type="ORF">HU200_025211</name>
</gene>
<organism evidence="2 3">
    <name type="scientific">Digitaria exilis</name>
    <dbReference type="NCBI Taxonomy" id="1010633"/>
    <lineage>
        <taxon>Eukaryota</taxon>
        <taxon>Viridiplantae</taxon>
        <taxon>Streptophyta</taxon>
        <taxon>Embryophyta</taxon>
        <taxon>Tracheophyta</taxon>
        <taxon>Spermatophyta</taxon>
        <taxon>Magnoliopsida</taxon>
        <taxon>Liliopsida</taxon>
        <taxon>Poales</taxon>
        <taxon>Poaceae</taxon>
        <taxon>PACMAD clade</taxon>
        <taxon>Panicoideae</taxon>
        <taxon>Panicodae</taxon>
        <taxon>Paniceae</taxon>
        <taxon>Anthephorinae</taxon>
        <taxon>Digitaria</taxon>
    </lineage>
</organism>
<dbReference type="AlphaFoldDB" id="A0A835BYX9"/>
<comment type="caution">
    <text evidence="2">The sequence shown here is derived from an EMBL/GenBank/DDBJ whole genome shotgun (WGS) entry which is preliminary data.</text>
</comment>
<feature type="chain" id="PRO_5032985155" evidence="1">
    <location>
        <begin position="26"/>
        <end position="124"/>
    </location>
</feature>
<evidence type="ECO:0000313" key="3">
    <source>
        <dbReference type="Proteomes" id="UP000636709"/>
    </source>
</evidence>
<evidence type="ECO:0000256" key="1">
    <source>
        <dbReference type="SAM" id="SignalP"/>
    </source>
</evidence>
<dbReference type="OrthoDB" id="687081at2759"/>
<evidence type="ECO:0000313" key="2">
    <source>
        <dbReference type="EMBL" id="KAF8718896.1"/>
    </source>
</evidence>
<sequence>MASESMASHALLLLAVALMLASVSTHHADAASTPTLAPAPSSQSLCPNVLSDIQDLEILARNLVDKVEMIFIPNVMKVLDYEVLDRLGLLHPGVKLCVCTNNDDPRYIVHGSGKIKCFGVGLTV</sequence>
<protein>
    <submittedName>
        <fullName evidence="2">Uncharacterized protein</fullName>
    </submittedName>
</protein>
<feature type="signal peptide" evidence="1">
    <location>
        <begin position="1"/>
        <end position="25"/>
    </location>
</feature>
<dbReference type="EMBL" id="JACEFO010001706">
    <property type="protein sequence ID" value="KAF8718896.1"/>
    <property type="molecule type" value="Genomic_DNA"/>
</dbReference>
<accession>A0A835BYX9</accession>
<dbReference type="Proteomes" id="UP000636709">
    <property type="component" value="Unassembled WGS sequence"/>
</dbReference>
<keyword evidence="1" id="KW-0732">Signal</keyword>
<proteinExistence type="predicted"/>
<name>A0A835BYX9_9POAL</name>
<reference evidence="2" key="1">
    <citation type="submission" date="2020-07" db="EMBL/GenBank/DDBJ databases">
        <title>Genome sequence and genetic diversity analysis of an under-domesticated orphan crop, white fonio (Digitaria exilis).</title>
        <authorList>
            <person name="Bennetzen J.L."/>
            <person name="Chen S."/>
            <person name="Ma X."/>
            <person name="Wang X."/>
            <person name="Yssel A.E.J."/>
            <person name="Chaluvadi S.R."/>
            <person name="Johnson M."/>
            <person name="Gangashetty P."/>
            <person name="Hamidou F."/>
            <person name="Sanogo M.D."/>
            <person name="Zwaenepoel A."/>
            <person name="Wallace J."/>
            <person name="Van De Peer Y."/>
            <person name="Van Deynze A."/>
        </authorList>
    </citation>
    <scope>NUCLEOTIDE SEQUENCE</scope>
    <source>
        <tissue evidence="2">Leaves</tissue>
    </source>
</reference>